<dbReference type="Gene3D" id="3.30.465.10">
    <property type="match status" value="1"/>
</dbReference>
<keyword evidence="5" id="KW-0809">Transit peptide</keyword>
<evidence type="ECO:0000259" key="8">
    <source>
        <dbReference type="PROSITE" id="PS51387"/>
    </source>
</evidence>
<dbReference type="InterPro" id="IPR004113">
    <property type="entry name" value="FAD-bd_oxidored_4_C"/>
</dbReference>
<evidence type="ECO:0000256" key="1">
    <source>
        <dbReference type="ARBA" id="ARBA00001974"/>
    </source>
</evidence>
<dbReference type="GO" id="GO:0071949">
    <property type="term" value="F:FAD binding"/>
    <property type="evidence" value="ECO:0007669"/>
    <property type="project" value="InterPro"/>
</dbReference>
<evidence type="ECO:0000256" key="4">
    <source>
        <dbReference type="ARBA" id="ARBA00022827"/>
    </source>
</evidence>
<keyword evidence="6" id="KW-0560">Oxidoreductase</keyword>
<dbReference type="GO" id="GO:1903457">
    <property type="term" value="P:lactate catabolic process"/>
    <property type="evidence" value="ECO:0007669"/>
    <property type="project" value="TreeGrafter"/>
</dbReference>
<dbReference type="InterPro" id="IPR016171">
    <property type="entry name" value="Vanillyl_alc_oxidase_C-sub2"/>
</dbReference>
<dbReference type="PROSITE" id="PS51387">
    <property type="entry name" value="FAD_PCMH"/>
    <property type="match status" value="1"/>
</dbReference>
<evidence type="ECO:0000256" key="6">
    <source>
        <dbReference type="ARBA" id="ARBA00023002"/>
    </source>
</evidence>
<dbReference type="InterPro" id="IPR036318">
    <property type="entry name" value="FAD-bd_PCMH-like_sf"/>
</dbReference>
<dbReference type="InterPro" id="IPR016169">
    <property type="entry name" value="FAD-bd_PCMH_sub2"/>
</dbReference>
<feature type="domain" description="FAD-binding PCMH-type" evidence="8">
    <location>
        <begin position="37"/>
        <end position="214"/>
    </location>
</feature>
<evidence type="ECO:0000313" key="9">
    <source>
        <dbReference type="EMBL" id="RJF86765.1"/>
    </source>
</evidence>
<dbReference type="OrthoDB" id="9815648at2"/>
<keyword evidence="10" id="KW-1185">Reference proteome</keyword>
<proteinExistence type="inferred from homology"/>
<evidence type="ECO:0000256" key="2">
    <source>
        <dbReference type="ARBA" id="ARBA00008000"/>
    </source>
</evidence>
<dbReference type="Gene3D" id="3.30.70.2740">
    <property type="match status" value="1"/>
</dbReference>
<dbReference type="SUPFAM" id="SSF55103">
    <property type="entry name" value="FAD-linked oxidases, C-terminal domain"/>
    <property type="match status" value="1"/>
</dbReference>
<dbReference type="FunFam" id="1.10.45.10:FF:000001">
    <property type="entry name" value="D-lactate dehydrogenase mitochondrial"/>
    <property type="match status" value="1"/>
</dbReference>
<dbReference type="PANTHER" id="PTHR11748:SF111">
    <property type="entry name" value="D-LACTATE DEHYDROGENASE, MITOCHONDRIAL-RELATED"/>
    <property type="match status" value="1"/>
</dbReference>
<dbReference type="FunFam" id="3.30.70.2740:FF:000001">
    <property type="entry name" value="D-lactate dehydrogenase mitochondrial"/>
    <property type="match status" value="1"/>
</dbReference>
<dbReference type="Gene3D" id="1.10.45.10">
    <property type="entry name" value="Vanillyl-alcohol Oxidase, Chain A, domain 4"/>
    <property type="match status" value="1"/>
</dbReference>
<keyword evidence="4" id="KW-0274">FAD</keyword>
<dbReference type="Pfam" id="PF01565">
    <property type="entry name" value="FAD_binding_4"/>
    <property type="match status" value="1"/>
</dbReference>
<name>A0A418W9S4_9PROT</name>
<reference evidence="9 10" key="1">
    <citation type="submission" date="2018-09" db="EMBL/GenBank/DDBJ databases">
        <authorList>
            <person name="Zhu H."/>
        </authorList>
    </citation>
    <scope>NUCLEOTIDE SEQUENCE [LARGE SCALE GENOMIC DNA]</scope>
    <source>
        <strain evidence="9 10">K1W22B-8</strain>
    </source>
</reference>
<dbReference type="RefSeq" id="WP_119777409.1">
    <property type="nucleotide sequence ID" value="NZ_QYUK01000011.1"/>
</dbReference>
<dbReference type="InterPro" id="IPR016164">
    <property type="entry name" value="FAD-linked_Oxase-like_C"/>
</dbReference>
<dbReference type="InterPro" id="IPR006094">
    <property type="entry name" value="Oxid_FAD_bind_N"/>
</dbReference>
<dbReference type="EMBL" id="QYUK01000011">
    <property type="protein sequence ID" value="RJF86765.1"/>
    <property type="molecule type" value="Genomic_DNA"/>
</dbReference>
<comment type="caution">
    <text evidence="9">The sequence shown here is derived from an EMBL/GenBank/DDBJ whole genome shotgun (WGS) entry which is preliminary data.</text>
</comment>
<dbReference type="FunFam" id="3.30.465.10:FF:000016">
    <property type="entry name" value="probable D-lactate dehydrogenase, mitochondrial"/>
    <property type="match status" value="1"/>
</dbReference>
<evidence type="ECO:0000256" key="3">
    <source>
        <dbReference type="ARBA" id="ARBA00022630"/>
    </source>
</evidence>
<evidence type="ECO:0000313" key="10">
    <source>
        <dbReference type="Proteomes" id="UP000284605"/>
    </source>
</evidence>
<accession>A0A418W9S4</accession>
<keyword evidence="3" id="KW-0285">Flavoprotein</keyword>
<dbReference type="Proteomes" id="UP000284605">
    <property type="component" value="Unassembled WGS sequence"/>
</dbReference>
<dbReference type="InterPro" id="IPR016166">
    <property type="entry name" value="FAD-bd_PCMH"/>
</dbReference>
<dbReference type="AlphaFoldDB" id="A0A418W9S4"/>
<evidence type="ECO:0000256" key="5">
    <source>
        <dbReference type="ARBA" id="ARBA00022946"/>
    </source>
</evidence>
<evidence type="ECO:0000256" key="7">
    <source>
        <dbReference type="ARBA" id="ARBA00038897"/>
    </source>
</evidence>
<dbReference type="EC" id="1.1.2.4" evidence="7"/>
<dbReference type="PANTHER" id="PTHR11748">
    <property type="entry name" value="D-LACTATE DEHYDROGENASE"/>
    <property type="match status" value="1"/>
</dbReference>
<comment type="similarity">
    <text evidence="2">Belongs to the FAD-binding oxidoreductase/transferase type 4 family.</text>
</comment>
<dbReference type="SUPFAM" id="SSF56176">
    <property type="entry name" value="FAD-binding/transporter-associated domain-like"/>
    <property type="match status" value="1"/>
</dbReference>
<protein>
    <recommendedName>
        <fullName evidence="7">D-lactate dehydrogenase (cytochrome)</fullName>
        <ecNumber evidence="7">1.1.2.4</ecNumber>
    </recommendedName>
</protein>
<dbReference type="GO" id="GO:0004458">
    <property type="term" value="F:D-lactate dehydrogenase (cytochrome) activity"/>
    <property type="evidence" value="ECO:0007669"/>
    <property type="project" value="UniProtKB-EC"/>
</dbReference>
<dbReference type="Pfam" id="PF02913">
    <property type="entry name" value="FAD-oxidase_C"/>
    <property type="match status" value="1"/>
</dbReference>
<organism evidence="9 10">
    <name type="scientific">Oleomonas cavernae</name>
    <dbReference type="NCBI Taxonomy" id="2320859"/>
    <lineage>
        <taxon>Bacteria</taxon>
        <taxon>Pseudomonadati</taxon>
        <taxon>Pseudomonadota</taxon>
        <taxon>Alphaproteobacteria</taxon>
        <taxon>Acetobacterales</taxon>
        <taxon>Acetobacteraceae</taxon>
        <taxon>Oleomonas</taxon>
    </lineage>
</organism>
<dbReference type="GO" id="GO:0008720">
    <property type="term" value="F:D-lactate dehydrogenase (NAD+) activity"/>
    <property type="evidence" value="ECO:0007669"/>
    <property type="project" value="TreeGrafter"/>
</dbReference>
<comment type="cofactor">
    <cofactor evidence="1">
        <name>FAD</name>
        <dbReference type="ChEBI" id="CHEBI:57692"/>
    </cofactor>
</comment>
<sequence>MTKRAPTIEALTALFGDRISTAAAIRDQHGHGESWHPTALPDAVFFALSEDEVARAVRICADHATPIVPFGAGTSVEGQVQAVNGGISIDVSRMKRIIAVRAEDMDCTVEPGVTRVELNDYIRDLGLFFPVDPAGEATFGGMASTRASGTNAVRYGTMKDMVLSLRAVLPDGSVLRTGQRAKKSSAGYDLTRLMIGAEGTLGIITELNLKLAGIPQQVSAATCSFPDLRSAVRTVVETLQCGVAMSRIEVADEVQVKAFNLYNKTSFPEQPMLFLEFAGNPKGVAAEIEIVHDLALGNGGGDFQWANTEEERRALWRARYSAVASNKMLKPGAMGMSTDVCVPISRLVECIEATKQDLLRSSLPAPLVGHVGDGNFHLYILFDPNDPAEMREAERISEELAERAIAMEGTCTGEHGIGLGKRKFMNRELGNPAIAAMRAIKAALDPQNIMNPGKMLP</sequence>
<gene>
    <name evidence="9" type="ORF">D3874_06815</name>
</gene>